<organism evidence="1 2">
    <name type="scientific">Candidatus Komeilibacteria bacterium RIFCSPLOWO2_02_FULL_48_11</name>
    <dbReference type="NCBI Taxonomy" id="1798553"/>
    <lineage>
        <taxon>Bacteria</taxon>
        <taxon>Candidatus Komeiliibacteriota</taxon>
    </lineage>
</organism>
<dbReference type="Proteomes" id="UP000178109">
    <property type="component" value="Unassembled WGS sequence"/>
</dbReference>
<gene>
    <name evidence="1" type="ORF">A3H70_03580</name>
</gene>
<proteinExistence type="predicted"/>
<protein>
    <submittedName>
        <fullName evidence="1">Uncharacterized protein</fullName>
    </submittedName>
</protein>
<evidence type="ECO:0000313" key="1">
    <source>
        <dbReference type="EMBL" id="OGY92292.1"/>
    </source>
</evidence>
<dbReference type="AlphaFoldDB" id="A0A1G2BT99"/>
<comment type="caution">
    <text evidence="1">The sequence shown here is derived from an EMBL/GenBank/DDBJ whole genome shotgun (WGS) entry which is preliminary data.</text>
</comment>
<dbReference type="Gene3D" id="2.60.40.10">
    <property type="entry name" value="Immunoglobulins"/>
    <property type="match status" value="1"/>
</dbReference>
<accession>A0A1G2BT99</accession>
<evidence type="ECO:0000313" key="2">
    <source>
        <dbReference type="Proteomes" id="UP000178109"/>
    </source>
</evidence>
<dbReference type="InterPro" id="IPR013783">
    <property type="entry name" value="Ig-like_fold"/>
</dbReference>
<dbReference type="STRING" id="1798553.A3H70_03580"/>
<sequence>MLRFIATILILAFLMAPLEEVQARYFDANDIFTDKELFDSNSLSRTAIQQFLEAKNSVLKSVTALVNGVPKLVSEMIYEIGKQYGVSQKFLLAKLQHEQGLIEKETASQNAIDWATGYSCYNKRCNEKYRGIYAQLDAAADTQRIYAERTYFSYSVGKETKTTDGFKVKPANQATANLYIYTPYQGGPAGIGGNYAFWRVWSRYFTERPFAEGALLIEQETGNYWKIENNKRRQFASADIYLKDYRPEDAIIISSNKLSYYQASAPVEFANNAIVKGAGSNLLYLLSNNTKQRIVGEQALALLGYRLADTVPVAPALVPEEKLAAFPEGEPITEQSVYPQGVLAQNESGAMFLIKQGQRYPILDEAVWQMNFKKDPPLRLLTAEIEKYPPADPIKLRDGSVVKSGNGNFYLISKGKKQLITSTDVARRFLGDEAFGRVLLASDAILALHESGDAVDFINAAIADPVPYISYADRVGISSAAPDSRNYLAVFEKVQSPKSILLGETKKATVSFRNTGTLNWEPGKVIFELVDEASAGSSFTASNQVALARVVRPGEIAEFNFDLTTASSTPGILNEWFALEYQNDGGVFVPMPGAKVRQSINVIAPISGQIVSSTIPKSISKKKGKITVIVKVKNTSQKQIWTSRRTALILTAADGSNSLFYDKYDWVDKTVVGVPVNYSKIKPGQTGFIYFRLDPKKAPLGTATLRFTMELRDVKEKVYLNNGVTWETTIKVVK</sequence>
<name>A0A1G2BT99_9BACT</name>
<reference evidence="1 2" key="1">
    <citation type="journal article" date="2016" name="Nat. Commun.">
        <title>Thousands of microbial genomes shed light on interconnected biogeochemical processes in an aquifer system.</title>
        <authorList>
            <person name="Anantharaman K."/>
            <person name="Brown C.T."/>
            <person name="Hug L.A."/>
            <person name="Sharon I."/>
            <person name="Castelle C.J."/>
            <person name="Probst A.J."/>
            <person name="Thomas B.C."/>
            <person name="Singh A."/>
            <person name="Wilkins M.J."/>
            <person name="Karaoz U."/>
            <person name="Brodie E.L."/>
            <person name="Williams K.H."/>
            <person name="Hubbard S.S."/>
            <person name="Banfield J.F."/>
        </authorList>
    </citation>
    <scope>NUCLEOTIDE SEQUENCE [LARGE SCALE GENOMIC DNA]</scope>
</reference>
<dbReference type="EMBL" id="MHKO01000025">
    <property type="protein sequence ID" value="OGY92292.1"/>
    <property type="molecule type" value="Genomic_DNA"/>
</dbReference>